<name>A0A1M4SVK0_9CLOT</name>
<evidence type="ECO:0000313" key="1">
    <source>
        <dbReference type="EMBL" id="SHE36166.1"/>
    </source>
</evidence>
<reference evidence="1 2" key="1">
    <citation type="submission" date="2016-11" db="EMBL/GenBank/DDBJ databases">
        <authorList>
            <person name="Jaros S."/>
            <person name="Januszkiewicz K."/>
            <person name="Wedrychowicz H."/>
        </authorList>
    </citation>
    <scope>NUCLEOTIDE SEQUENCE [LARGE SCALE GENOMIC DNA]</scope>
    <source>
        <strain evidence="1 2">DSM 2631</strain>
    </source>
</reference>
<accession>A0A1M4SVK0</accession>
<gene>
    <name evidence="1" type="ORF">SAMN05443638_101196</name>
</gene>
<keyword evidence="2" id="KW-1185">Reference proteome</keyword>
<dbReference type="STRING" id="1533.SAMN05443638_101196"/>
<dbReference type="EMBL" id="FQVM01000001">
    <property type="protein sequence ID" value="SHE36166.1"/>
    <property type="molecule type" value="Genomic_DNA"/>
</dbReference>
<dbReference type="InterPro" id="IPR029063">
    <property type="entry name" value="SAM-dependent_MTases_sf"/>
</dbReference>
<protein>
    <recommendedName>
        <fullName evidence="3">Methyltransferase domain-containing protein</fullName>
    </recommendedName>
</protein>
<dbReference type="SUPFAM" id="SSF53335">
    <property type="entry name" value="S-adenosyl-L-methionine-dependent methyltransferases"/>
    <property type="match status" value="1"/>
</dbReference>
<sequence>MIPFEKSYYIQKIKDYENKIKEKKLNKYSILKTNIKNPKKYLYKDLNDSKVSIIELRENENIMMSISPYEIQGSFEAIKWAYGKVGIVGLGLGYVVQEILKKDDVEEVVVYEISEDIINLYRENFSKNNKLRIIKGDAFKAKRESFNCFYSDIYQYKLTKNVVEDYIKFNKIHSIDEYSFWGMEHFLLSCAIEDLLMIYIPENWIHMAQDLFNRLSDHNKIDDFVRLDENEVRDILLMFKKVLNNE</sequence>
<proteinExistence type="predicted"/>
<dbReference type="Gene3D" id="3.40.50.150">
    <property type="entry name" value="Vaccinia Virus protein VP39"/>
    <property type="match status" value="1"/>
</dbReference>
<dbReference type="RefSeq" id="WP_072892351.1">
    <property type="nucleotide sequence ID" value="NZ_FQVM01000001.1"/>
</dbReference>
<dbReference type="Proteomes" id="UP000184035">
    <property type="component" value="Unassembled WGS sequence"/>
</dbReference>
<dbReference type="OrthoDB" id="1935097at2"/>
<evidence type="ECO:0000313" key="2">
    <source>
        <dbReference type="Proteomes" id="UP000184035"/>
    </source>
</evidence>
<dbReference type="AlphaFoldDB" id="A0A1M4SVK0"/>
<evidence type="ECO:0008006" key="3">
    <source>
        <dbReference type="Google" id="ProtNLM"/>
    </source>
</evidence>
<organism evidence="1 2">
    <name type="scientific">Clostridium fallax</name>
    <dbReference type="NCBI Taxonomy" id="1533"/>
    <lineage>
        <taxon>Bacteria</taxon>
        <taxon>Bacillati</taxon>
        <taxon>Bacillota</taxon>
        <taxon>Clostridia</taxon>
        <taxon>Eubacteriales</taxon>
        <taxon>Clostridiaceae</taxon>
        <taxon>Clostridium</taxon>
    </lineage>
</organism>